<dbReference type="RefSeq" id="WP_142539765.1">
    <property type="nucleotide sequence ID" value="NZ_BMIE01000007.1"/>
</dbReference>
<reference evidence="7 8" key="1">
    <citation type="submission" date="2019-05" db="EMBL/GenBank/DDBJ databases">
        <title>Psychrobacillus vulpis sp. nov., a new species isolated from feces of a red fox that inhabits in The Tablas de Daimiel Natural Park, Albacete, Spain.</title>
        <authorList>
            <person name="Rodriguez M."/>
            <person name="Reina J.C."/>
            <person name="Bejar V."/>
            <person name="Llamas I."/>
        </authorList>
    </citation>
    <scope>NUCLEOTIDE SEQUENCE [LARGE SCALE GENOMIC DNA]</scope>
    <source>
        <strain evidence="7 8">NEAU-3TGS17</strain>
    </source>
</reference>
<keyword evidence="4 6" id="KW-1133">Transmembrane helix</keyword>
<feature type="transmembrane region" description="Helical" evidence="6">
    <location>
        <begin position="178"/>
        <end position="200"/>
    </location>
</feature>
<keyword evidence="8" id="KW-1185">Reference proteome</keyword>
<dbReference type="OrthoDB" id="7874789at2"/>
<protein>
    <submittedName>
        <fullName evidence="7">Lysine transporter LysE</fullName>
    </submittedName>
</protein>
<keyword evidence="3 6" id="KW-0812">Transmembrane</keyword>
<feature type="transmembrane region" description="Helical" evidence="6">
    <location>
        <begin position="12"/>
        <end position="33"/>
    </location>
</feature>
<comment type="caution">
    <text evidence="7">The sequence shown here is derived from an EMBL/GenBank/DDBJ whole genome shotgun (WGS) entry which is preliminary data.</text>
</comment>
<feature type="transmembrane region" description="Helical" evidence="6">
    <location>
        <begin position="73"/>
        <end position="96"/>
    </location>
</feature>
<feature type="transmembrane region" description="Helical" evidence="6">
    <location>
        <begin position="39"/>
        <end position="61"/>
    </location>
</feature>
<evidence type="ECO:0000256" key="2">
    <source>
        <dbReference type="ARBA" id="ARBA00022475"/>
    </source>
</evidence>
<proteinExistence type="predicted"/>
<evidence type="ECO:0000256" key="5">
    <source>
        <dbReference type="ARBA" id="ARBA00023136"/>
    </source>
</evidence>
<evidence type="ECO:0000313" key="7">
    <source>
        <dbReference type="EMBL" id="TQR11319.1"/>
    </source>
</evidence>
<organism evidence="7 8">
    <name type="scientific">Psychrobacillus lasiicapitis</name>
    <dbReference type="NCBI Taxonomy" id="1636719"/>
    <lineage>
        <taxon>Bacteria</taxon>
        <taxon>Bacillati</taxon>
        <taxon>Bacillota</taxon>
        <taxon>Bacilli</taxon>
        <taxon>Bacillales</taxon>
        <taxon>Bacillaceae</taxon>
        <taxon>Psychrobacillus</taxon>
    </lineage>
</organism>
<feature type="transmembrane region" description="Helical" evidence="6">
    <location>
        <begin position="116"/>
        <end position="137"/>
    </location>
</feature>
<dbReference type="GO" id="GO:0015171">
    <property type="term" value="F:amino acid transmembrane transporter activity"/>
    <property type="evidence" value="ECO:0007669"/>
    <property type="project" value="TreeGrafter"/>
</dbReference>
<gene>
    <name evidence="7" type="ORF">FG382_15325</name>
</gene>
<evidence type="ECO:0000256" key="1">
    <source>
        <dbReference type="ARBA" id="ARBA00004651"/>
    </source>
</evidence>
<dbReference type="PANTHER" id="PTHR30086">
    <property type="entry name" value="ARGININE EXPORTER PROTEIN ARGO"/>
    <property type="match status" value="1"/>
</dbReference>
<dbReference type="Pfam" id="PF01810">
    <property type="entry name" value="LysE"/>
    <property type="match status" value="1"/>
</dbReference>
<dbReference type="AlphaFoldDB" id="A0A544T1J5"/>
<name>A0A544T1J5_9BACI</name>
<dbReference type="EMBL" id="VDGH01000009">
    <property type="protein sequence ID" value="TQR11319.1"/>
    <property type="molecule type" value="Genomic_DNA"/>
</dbReference>
<sequence length="201" mass="21982">MIWKGFQFGMFLQVAVGPICLFIFQTAAISGFVEAEIGVLGVAIVDGFYILAAIFGIGKILNKYPNLKEVVRYFGAAVLVLFGLSNIVGVFGFSIIPSLNFQAEQSVEAIFVQTLVLTLSNPLTILFWAGVLSTKILEEDFKQKDMYSFGLGAVLSTFFFLSIISILGNFLFIFLEPIVLKGLNVIVGLMLVTFGIRIAVK</sequence>
<comment type="subcellular location">
    <subcellularLocation>
        <location evidence="1">Cell membrane</location>
        <topology evidence="1">Multi-pass membrane protein</topology>
    </subcellularLocation>
</comment>
<evidence type="ECO:0000313" key="8">
    <source>
        <dbReference type="Proteomes" id="UP000317316"/>
    </source>
</evidence>
<feature type="transmembrane region" description="Helical" evidence="6">
    <location>
        <begin position="149"/>
        <end position="172"/>
    </location>
</feature>
<dbReference type="Proteomes" id="UP000317316">
    <property type="component" value="Unassembled WGS sequence"/>
</dbReference>
<evidence type="ECO:0000256" key="3">
    <source>
        <dbReference type="ARBA" id="ARBA00022692"/>
    </source>
</evidence>
<accession>A0A544T1J5</accession>
<dbReference type="InterPro" id="IPR001123">
    <property type="entry name" value="LeuE-type"/>
</dbReference>
<evidence type="ECO:0000256" key="4">
    <source>
        <dbReference type="ARBA" id="ARBA00022989"/>
    </source>
</evidence>
<dbReference type="PANTHER" id="PTHR30086:SF20">
    <property type="entry name" value="ARGININE EXPORTER PROTEIN ARGO-RELATED"/>
    <property type="match status" value="1"/>
</dbReference>
<evidence type="ECO:0000256" key="6">
    <source>
        <dbReference type="SAM" id="Phobius"/>
    </source>
</evidence>
<dbReference type="GO" id="GO:0005886">
    <property type="term" value="C:plasma membrane"/>
    <property type="evidence" value="ECO:0007669"/>
    <property type="project" value="UniProtKB-SubCell"/>
</dbReference>
<keyword evidence="2" id="KW-1003">Cell membrane</keyword>
<keyword evidence="5 6" id="KW-0472">Membrane</keyword>